<dbReference type="EMBL" id="JH921440">
    <property type="protein sequence ID" value="EKD15907.1"/>
    <property type="molecule type" value="Genomic_DNA"/>
</dbReference>
<sequence length="77" mass="8815">MLPATRCMATRKRLSLNEPAPELERRCLRFECNYTRSAWDESSLQMQKQTSPRLTPPWPTSNIKSPRALPDSGPELA</sequence>
<protein>
    <submittedName>
        <fullName evidence="2">Uncharacterized protein</fullName>
    </submittedName>
</protein>
<dbReference type="AlphaFoldDB" id="K1WTX2"/>
<evidence type="ECO:0000256" key="1">
    <source>
        <dbReference type="SAM" id="MobiDB-lite"/>
    </source>
</evidence>
<reference evidence="2 3" key="1">
    <citation type="journal article" date="2012" name="BMC Genomics">
        <title>Sequencing the genome of Marssonina brunnea reveals fungus-poplar co-evolution.</title>
        <authorList>
            <person name="Zhu S."/>
            <person name="Cao Y.-Z."/>
            <person name="Jiang C."/>
            <person name="Tan B.-Y."/>
            <person name="Wang Z."/>
            <person name="Feng S."/>
            <person name="Zhang L."/>
            <person name="Su X.-H."/>
            <person name="Brejova B."/>
            <person name="Vinar T."/>
            <person name="Xu M."/>
            <person name="Wang M.-X."/>
            <person name="Zhang S.-G."/>
            <person name="Huang M.-R."/>
            <person name="Wu R."/>
            <person name="Zhou Y."/>
        </authorList>
    </citation>
    <scope>NUCLEOTIDE SEQUENCE [LARGE SCALE GENOMIC DNA]</scope>
    <source>
        <strain evidence="2 3">MB_m1</strain>
    </source>
</reference>
<proteinExistence type="predicted"/>
<dbReference type="Proteomes" id="UP000006753">
    <property type="component" value="Unassembled WGS sequence"/>
</dbReference>
<gene>
    <name evidence="2" type="ORF">MBM_05918</name>
</gene>
<keyword evidence="3" id="KW-1185">Reference proteome</keyword>
<name>K1WTX2_MARBU</name>
<dbReference type="InParanoid" id="K1WTX2"/>
<feature type="region of interest" description="Disordered" evidence="1">
    <location>
        <begin position="40"/>
        <end position="77"/>
    </location>
</feature>
<organism evidence="2 3">
    <name type="scientific">Marssonina brunnea f. sp. multigermtubi (strain MB_m1)</name>
    <name type="common">Marssonina leaf spot fungus</name>
    <dbReference type="NCBI Taxonomy" id="1072389"/>
    <lineage>
        <taxon>Eukaryota</taxon>
        <taxon>Fungi</taxon>
        <taxon>Dikarya</taxon>
        <taxon>Ascomycota</taxon>
        <taxon>Pezizomycotina</taxon>
        <taxon>Leotiomycetes</taxon>
        <taxon>Helotiales</taxon>
        <taxon>Drepanopezizaceae</taxon>
        <taxon>Drepanopeziza</taxon>
    </lineage>
</organism>
<evidence type="ECO:0000313" key="2">
    <source>
        <dbReference type="EMBL" id="EKD15907.1"/>
    </source>
</evidence>
<feature type="compositionally biased region" description="Polar residues" evidence="1">
    <location>
        <begin position="40"/>
        <end position="53"/>
    </location>
</feature>
<evidence type="ECO:0000313" key="3">
    <source>
        <dbReference type="Proteomes" id="UP000006753"/>
    </source>
</evidence>
<dbReference type="HOGENOM" id="CLU_2638556_0_0_1"/>
<dbReference type="KEGG" id="mbe:MBM_05918"/>
<accession>K1WTX2</accession>